<comment type="subcellular location">
    <subcellularLocation>
        <location evidence="7">Cytoplasm</location>
    </subcellularLocation>
</comment>
<feature type="active site" description="Charge relay system" evidence="6">
    <location>
        <position position="263"/>
    </location>
</feature>
<dbReference type="FunFam" id="3.40.50.1820:FF:000002">
    <property type="entry name" value="S-formylglutathione hydrolase"/>
    <property type="match status" value="1"/>
</dbReference>
<dbReference type="AlphaFoldDB" id="A0A2T0FMP2"/>
<evidence type="ECO:0000256" key="4">
    <source>
        <dbReference type="ARBA" id="ARBA00022487"/>
    </source>
</evidence>
<keyword evidence="9" id="KW-1185">Reference proteome</keyword>
<name>A0A2T0FMP2_9ASCO</name>
<dbReference type="GO" id="GO:0018738">
    <property type="term" value="F:S-formylglutathione hydrolase activity"/>
    <property type="evidence" value="ECO:0007669"/>
    <property type="project" value="UniProtKB-EC"/>
</dbReference>
<dbReference type="STRING" id="45607.A0A2T0FMP2"/>
<comment type="similarity">
    <text evidence="1 7">Belongs to the esterase D family.</text>
</comment>
<keyword evidence="7" id="KW-0963">Cytoplasm</keyword>
<comment type="caution">
    <text evidence="8">The sequence shown here is derived from an EMBL/GenBank/DDBJ whole genome shotgun (WGS) entry which is preliminary data.</text>
</comment>
<dbReference type="EMBL" id="NDIQ01000022">
    <property type="protein sequence ID" value="PRT56239.1"/>
    <property type="molecule type" value="Genomic_DNA"/>
</dbReference>
<dbReference type="InterPro" id="IPR029058">
    <property type="entry name" value="AB_hydrolase_fold"/>
</dbReference>
<accession>A0A2T0FMP2</accession>
<dbReference type="PANTHER" id="PTHR10061">
    <property type="entry name" value="S-FORMYLGLUTATHIONE HYDROLASE"/>
    <property type="match status" value="1"/>
</dbReference>
<feature type="active site" description="Charge relay system" evidence="6">
    <location>
        <position position="151"/>
    </location>
</feature>
<dbReference type="Proteomes" id="UP000238350">
    <property type="component" value="Unassembled WGS sequence"/>
</dbReference>
<evidence type="ECO:0000313" key="8">
    <source>
        <dbReference type="EMBL" id="PRT56239.1"/>
    </source>
</evidence>
<keyword evidence="5 7" id="KW-0378">Hydrolase</keyword>
<dbReference type="GO" id="GO:0005829">
    <property type="term" value="C:cytosol"/>
    <property type="evidence" value="ECO:0007669"/>
    <property type="project" value="TreeGrafter"/>
</dbReference>
<evidence type="ECO:0000256" key="1">
    <source>
        <dbReference type="ARBA" id="ARBA00005622"/>
    </source>
</evidence>
<evidence type="ECO:0000256" key="5">
    <source>
        <dbReference type="ARBA" id="ARBA00022801"/>
    </source>
</evidence>
<evidence type="ECO:0000256" key="3">
    <source>
        <dbReference type="ARBA" id="ARBA00016774"/>
    </source>
</evidence>
<dbReference type="PANTHER" id="PTHR10061:SF0">
    <property type="entry name" value="S-FORMYLGLUTATHIONE HYDROLASE"/>
    <property type="match status" value="1"/>
</dbReference>
<proteinExistence type="inferred from homology"/>
<dbReference type="GO" id="GO:0052689">
    <property type="term" value="F:carboxylic ester hydrolase activity"/>
    <property type="evidence" value="ECO:0007669"/>
    <property type="project" value="UniProtKB-KW"/>
</dbReference>
<reference evidence="8 9" key="1">
    <citation type="submission" date="2017-04" db="EMBL/GenBank/DDBJ databases">
        <title>Genome sequencing of [Candida] sorbophila.</title>
        <authorList>
            <person name="Ahn J.O."/>
        </authorList>
    </citation>
    <scope>NUCLEOTIDE SEQUENCE [LARGE SCALE GENOMIC DNA]</scope>
    <source>
        <strain evidence="8 9">DS02</strain>
    </source>
</reference>
<dbReference type="OrthoDB" id="420518at2759"/>
<dbReference type="GO" id="GO:0046294">
    <property type="term" value="P:formaldehyde catabolic process"/>
    <property type="evidence" value="ECO:0007669"/>
    <property type="project" value="InterPro"/>
</dbReference>
<dbReference type="GeneID" id="36517607"/>
<dbReference type="InterPro" id="IPR000801">
    <property type="entry name" value="Esterase-like"/>
</dbReference>
<dbReference type="EC" id="3.1.2.12" evidence="2 7"/>
<comment type="catalytic activity">
    <reaction evidence="7">
        <text>S-formylglutathione + H2O = formate + glutathione + H(+)</text>
        <dbReference type="Rhea" id="RHEA:14961"/>
        <dbReference type="ChEBI" id="CHEBI:15377"/>
        <dbReference type="ChEBI" id="CHEBI:15378"/>
        <dbReference type="ChEBI" id="CHEBI:15740"/>
        <dbReference type="ChEBI" id="CHEBI:57688"/>
        <dbReference type="ChEBI" id="CHEBI:57925"/>
        <dbReference type="EC" id="3.1.2.12"/>
    </reaction>
</comment>
<evidence type="ECO:0000256" key="2">
    <source>
        <dbReference type="ARBA" id="ARBA00012479"/>
    </source>
</evidence>
<dbReference type="RefSeq" id="XP_024666184.1">
    <property type="nucleotide sequence ID" value="XM_024810416.1"/>
</dbReference>
<sequence>MSLQIEATIATFAGKLHKIVHESSAVGGQMKFNLFLPAQTSTHKVPLLYYLAGLTCTGDNGAEKGGLLCPAAQHGIAIVFPDTSPRGAQIAGEDDSWDFGTGAGFYLNATKAPWSTNYRMEDYVVNELPKLLEQQFGKEIDMSRQSLFGHSMGGHGALSLFLRYPNKYKSVSAFAPISNPSECPWGEKAFSGYLASKEEWAEHDATELIKKYDGPTPEILIDVGRGDQFYQQKQLLPENFSDASLASKYANKVNLRIHDAYDHSYYFVATFAVDHIEHHAKYLN</sequence>
<dbReference type="Pfam" id="PF00756">
    <property type="entry name" value="Esterase"/>
    <property type="match status" value="1"/>
</dbReference>
<organism evidence="8 9">
    <name type="scientific">Wickerhamiella sorbophila</name>
    <dbReference type="NCBI Taxonomy" id="45607"/>
    <lineage>
        <taxon>Eukaryota</taxon>
        <taxon>Fungi</taxon>
        <taxon>Dikarya</taxon>
        <taxon>Ascomycota</taxon>
        <taxon>Saccharomycotina</taxon>
        <taxon>Dipodascomycetes</taxon>
        <taxon>Dipodascales</taxon>
        <taxon>Trichomonascaceae</taxon>
        <taxon>Wickerhamiella</taxon>
    </lineage>
</organism>
<evidence type="ECO:0000313" key="9">
    <source>
        <dbReference type="Proteomes" id="UP000238350"/>
    </source>
</evidence>
<gene>
    <name evidence="8" type="ORF">B9G98_03859</name>
</gene>
<protein>
    <recommendedName>
        <fullName evidence="3 7">S-formylglutathione hydrolase</fullName>
        <ecNumber evidence="2 7">3.1.2.12</ecNumber>
    </recommendedName>
</protein>
<evidence type="ECO:0000256" key="7">
    <source>
        <dbReference type="RuleBase" id="RU363068"/>
    </source>
</evidence>
<dbReference type="InterPro" id="IPR014186">
    <property type="entry name" value="S-formylglutathione_hydrol"/>
</dbReference>
<evidence type="ECO:0000256" key="6">
    <source>
        <dbReference type="PIRSR" id="PIRSR614186-1"/>
    </source>
</evidence>
<comment type="function">
    <text evidence="7">Serine hydrolase involved in the detoxification of formaldehyde.</text>
</comment>
<dbReference type="NCBIfam" id="TIGR02821">
    <property type="entry name" value="fghA_ester_D"/>
    <property type="match status" value="1"/>
</dbReference>
<dbReference type="Gene3D" id="3.40.50.1820">
    <property type="entry name" value="alpha/beta hydrolase"/>
    <property type="match status" value="1"/>
</dbReference>
<feature type="active site" description="Charge relay system" evidence="6">
    <location>
        <position position="227"/>
    </location>
</feature>
<dbReference type="SUPFAM" id="SSF53474">
    <property type="entry name" value="alpha/beta-Hydrolases"/>
    <property type="match status" value="1"/>
</dbReference>
<keyword evidence="4 7" id="KW-0719">Serine esterase</keyword>